<proteinExistence type="predicted"/>
<keyword evidence="2" id="KW-1185">Reference proteome</keyword>
<reference evidence="1" key="2">
    <citation type="journal article" date="2022" name="New Phytol.">
        <title>Evolutionary transition to the ectomycorrhizal habit in the genomes of a hyperdiverse lineage of mushroom-forming fungi.</title>
        <authorList>
            <person name="Looney B."/>
            <person name="Miyauchi S."/>
            <person name="Morin E."/>
            <person name="Drula E."/>
            <person name="Courty P.E."/>
            <person name="Kohler A."/>
            <person name="Kuo A."/>
            <person name="LaButti K."/>
            <person name="Pangilinan J."/>
            <person name="Lipzen A."/>
            <person name="Riley R."/>
            <person name="Andreopoulos W."/>
            <person name="He G."/>
            <person name="Johnson J."/>
            <person name="Nolan M."/>
            <person name="Tritt A."/>
            <person name="Barry K.W."/>
            <person name="Grigoriev I.V."/>
            <person name="Nagy L.G."/>
            <person name="Hibbett D."/>
            <person name="Henrissat B."/>
            <person name="Matheny P.B."/>
            <person name="Labbe J."/>
            <person name="Martin F.M."/>
        </authorList>
    </citation>
    <scope>NUCLEOTIDE SEQUENCE</scope>
    <source>
        <strain evidence="1">FP105234-sp</strain>
    </source>
</reference>
<evidence type="ECO:0000313" key="1">
    <source>
        <dbReference type="EMBL" id="KAI0039631.1"/>
    </source>
</evidence>
<evidence type="ECO:0000313" key="2">
    <source>
        <dbReference type="Proteomes" id="UP000814033"/>
    </source>
</evidence>
<name>A0ACB8R7R9_9AGAM</name>
<dbReference type="Proteomes" id="UP000814033">
    <property type="component" value="Unassembled WGS sequence"/>
</dbReference>
<sequence length="420" mass="47502">MNLSRTSFKLHTSPHTTRVSTHLRASMSTPKLFQPYKLGSIGELKHRIVMAPVTRNRGNNKHVLVERSVEHYRARSVVPGTLIIGEATYIAQKASGYTFHVPGIWNDEQIAGWKKVVDAVHANGSYIVLQLWALGRAAIPEVLEQEDPSLPYVSAGDIQVEGVSKAPRPLTHADIKEYVQLYAQAARNGMEKAGFDGVEIHGGNGYIIDQFLKDRTNNRTDEYGGSDENKARFALEVVEAVANAVGQDKVGLRLAPWQTRFDYRLYRDDPKPTFGYLVRQVRERLPDLAYLHVIEPRIQDSFEIELNETNDFLRELWKGKTYMTAGGFTREMALEHAEHTDELIGFGRAFISNPDLVERLQKNIPLTPHDRTHFYTLETEVGYNDYPRHDEDKPIPPPNENAIASLEYVSAVRKAVNEGQ</sequence>
<gene>
    <name evidence="1" type="ORF">FA95DRAFT_1001969</name>
</gene>
<organism evidence="1 2">
    <name type="scientific">Auriscalpium vulgare</name>
    <dbReference type="NCBI Taxonomy" id="40419"/>
    <lineage>
        <taxon>Eukaryota</taxon>
        <taxon>Fungi</taxon>
        <taxon>Dikarya</taxon>
        <taxon>Basidiomycota</taxon>
        <taxon>Agaricomycotina</taxon>
        <taxon>Agaricomycetes</taxon>
        <taxon>Russulales</taxon>
        <taxon>Auriscalpiaceae</taxon>
        <taxon>Auriscalpium</taxon>
    </lineage>
</organism>
<comment type="caution">
    <text evidence="1">The sequence shown here is derived from an EMBL/GenBank/DDBJ whole genome shotgun (WGS) entry which is preliminary data.</text>
</comment>
<accession>A0ACB8R7R9</accession>
<reference evidence="1" key="1">
    <citation type="submission" date="2021-02" db="EMBL/GenBank/DDBJ databases">
        <authorList>
            <consortium name="DOE Joint Genome Institute"/>
            <person name="Ahrendt S."/>
            <person name="Looney B.P."/>
            <person name="Miyauchi S."/>
            <person name="Morin E."/>
            <person name="Drula E."/>
            <person name="Courty P.E."/>
            <person name="Chicoki N."/>
            <person name="Fauchery L."/>
            <person name="Kohler A."/>
            <person name="Kuo A."/>
            <person name="Labutti K."/>
            <person name="Pangilinan J."/>
            <person name="Lipzen A."/>
            <person name="Riley R."/>
            <person name="Andreopoulos W."/>
            <person name="He G."/>
            <person name="Johnson J."/>
            <person name="Barry K.W."/>
            <person name="Grigoriev I.V."/>
            <person name="Nagy L."/>
            <person name="Hibbett D."/>
            <person name="Henrissat B."/>
            <person name="Matheny P.B."/>
            <person name="Labbe J."/>
            <person name="Martin F."/>
        </authorList>
    </citation>
    <scope>NUCLEOTIDE SEQUENCE</scope>
    <source>
        <strain evidence="1">FP105234-sp</strain>
    </source>
</reference>
<dbReference type="EMBL" id="MU276280">
    <property type="protein sequence ID" value="KAI0039631.1"/>
    <property type="molecule type" value="Genomic_DNA"/>
</dbReference>
<protein>
    <submittedName>
        <fullName evidence="1">FMN-linked oxidoreductase</fullName>
    </submittedName>
</protein>